<evidence type="ECO:0000256" key="1">
    <source>
        <dbReference type="ARBA" id="ARBA00010396"/>
    </source>
</evidence>
<protein>
    <recommendedName>
        <fullName evidence="6">Ribosomal RNA small subunit methyltransferase H</fullName>
        <ecNumber evidence="6">2.1.1.199</ecNumber>
    </recommendedName>
    <alternativeName>
        <fullName evidence="6">16S rRNA m(4)C1402 methyltransferase</fullName>
    </alternativeName>
    <alternativeName>
        <fullName evidence="6">rRNA (cytosine-N(4)-)-methyltransferase RsmH</fullName>
    </alternativeName>
</protein>
<dbReference type="SUPFAM" id="SSF81799">
    <property type="entry name" value="Putative methyltransferase TM0872, insert domain"/>
    <property type="match status" value="1"/>
</dbReference>
<dbReference type="EMBL" id="QKUF01000024">
    <property type="protein sequence ID" value="PZW23961.1"/>
    <property type="molecule type" value="Genomic_DNA"/>
</dbReference>
<comment type="function">
    <text evidence="6">Specifically methylates the N4 position of cytidine in position 1402 (C1402) of 16S rRNA.</text>
</comment>
<evidence type="ECO:0000256" key="4">
    <source>
        <dbReference type="ARBA" id="ARBA00022679"/>
    </source>
</evidence>
<keyword evidence="6" id="KW-0963">Cytoplasm</keyword>
<keyword evidence="5 6" id="KW-0949">S-adenosyl-L-methionine</keyword>
<dbReference type="InterPro" id="IPR002903">
    <property type="entry name" value="RsmH"/>
</dbReference>
<keyword evidence="3 6" id="KW-0489">Methyltransferase</keyword>
<reference evidence="7 8" key="1">
    <citation type="submission" date="2018-06" db="EMBL/GenBank/DDBJ databases">
        <title>Genomic Encyclopedia of Archaeal and Bacterial Type Strains, Phase II (KMG-II): from individual species to whole genera.</title>
        <authorList>
            <person name="Goeker M."/>
        </authorList>
    </citation>
    <scope>NUCLEOTIDE SEQUENCE [LARGE SCALE GENOMIC DNA]</scope>
    <source>
        <strain evidence="7 8">ATCC BAA-1881</strain>
    </source>
</reference>
<organism evidence="7 8">
    <name type="scientific">Thermosporothrix hazakensis</name>
    <dbReference type="NCBI Taxonomy" id="644383"/>
    <lineage>
        <taxon>Bacteria</taxon>
        <taxon>Bacillati</taxon>
        <taxon>Chloroflexota</taxon>
        <taxon>Ktedonobacteria</taxon>
        <taxon>Ktedonobacterales</taxon>
        <taxon>Thermosporotrichaceae</taxon>
        <taxon>Thermosporothrix</taxon>
    </lineage>
</organism>
<feature type="binding site" evidence="6">
    <location>
        <begin position="84"/>
        <end position="86"/>
    </location>
    <ligand>
        <name>S-adenosyl-L-methionine</name>
        <dbReference type="ChEBI" id="CHEBI:59789"/>
    </ligand>
</feature>
<comment type="subcellular location">
    <subcellularLocation>
        <location evidence="6">Cytoplasm</location>
    </subcellularLocation>
</comment>
<evidence type="ECO:0000256" key="3">
    <source>
        <dbReference type="ARBA" id="ARBA00022603"/>
    </source>
</evidence>
<dbReference type="GO" id="GO:0005737">
    <property type="term" value="C:cytoplasm"/>
    <property type="evidence" value="ECO:0007669"/>
    <property type="project" value="UniProtKB-SubCell"/>
</dbReference>
<gene>
    <name evidence="6" type="primary">rsmH</name>
    <name evidence="7" type="ORF">EI42_04886</name>
</gene>
<feature type="binding site" evidence="6">
    <location>
        <position position="104"/>
    </location>
    <ligand>
        <name>S-adenosyl-L-methionine</name>
        <dbReference type="ChEBI" id="CHEBI:59789"/>
    </ligand>
</feature>
<keyword evidence="2 6" id="KW-0698">rRNA processing</keyword>
<accession>A0A326U1Z9</accession>
<evidence type="ECO:0000256" key="5">
    <source>
        <dbReference type="ARBA" id="ARBA00022691"/>
    </source>
</evidence>
<name>A0A326U1Z9_THEHA</name>
<keyword evidence="8" id="KW-1185">Reference proteome</keyword>
<sequence length="371" mass="41285">MSIYLRVRKPDGYCPTSKRALRALPAASTGKTIQGKGYFPLQYTREQQMIMKQTQHVPVMMDEVLTYLQPTAGGIYIDGTLGGGGHTRAILERSSPDGRVLGIDTDCQAIARVREQLADYVEQGRLLLAHGNFADMHRFAEEAQLPFVQGILLDLGFSSHQMDSPERGFSFNAEGPLDMRLNREQSITAADLVNTASEEELADIFWRYGEERRSRQVARRIVRERAKQALTTTAQLARLVAAEVHAKPGAIHPATRVFQALRIAVNQELERLTEALPHMLDLLSAGKAEGPAPRMVIISFHSLEDRIVKDFMRREATDCICPPRMPVCVCGHKARLRIVTSRPVVPGEQEVSANPRARSAKLRAAEVIIQS</sequence>
<feature type="binding site" evidence="6">
    <location>
        <position position="161"/>
    </location>
    <ligand>
        <name>S-adenosyl-L-methionine</name>
        <dbReference type="ChEBI" id="CHEBI:59789"/>
    </ligand>
</feature>
<dbReference type="Pfam" id="PF01795">
    <property type="entry name" value="Methyltransf_5"/>
    <property type="match status" value="1"/>
</dbReference>
<dbReference type="InterPro" id="IPR029063">
    <property type="entry name" value="SAM-dependent_MTases_sf"/>
</dbReference>
<dbReference type="GO" id="GO:0070475">
    <property type="term" value="P:rRNA base methylation"/>
    <property type="evidence" value="ECO:0007669"/>
    <property type="project" value="UniProtKB-UniRule"/>
</dbReference>
<proteinExistence type="inferred from homology"/>
<evidence type="ECO:0000313" key="7">
    <source>
        <dbReference type="EMBL" id="PZW23961.1"/>
    </source>
</evidence>
<comment type="catalytic activity">
    <reaction evidence="6">
        <text>cytidine(1402) in 16S rRNA + S-adenosyl-L-methionine = N(4)-methylcytidine(1402) in 16S rRNA + S-adenosyl-L-homocysteine + H(+)</text>
        <dbReference type="Rhea" id="RHEA:42928"/>
        <dbReference type="Rhea" id="RHEA-COMP:10286"/>
        <dbReference type="Rhea" id="RHEA-COMP:10287"/>
        <dbReference type="ChEBI" id="CHEBI:15378"/>
        <dbReference type="ChEBI" id="CHEBI:57856"/>
        <dbReference type="ChEBI" id="CHEBI:59789"/>
        <dbReference type="ChEBI" id="CHEBI:74506"/>
        <dbReference type="ChEBI" id="CHEBI:82748"/>
        <dbReference type="EC" id="2.1.1.199"/>
    </reaction>
</comment>
<keyword evidence="4 6" id="KW-0808">Transferase</keyword>
<comment type="similarity">
    <text evidence="1 6">Belongs to the methyltransferase superfamily. RsmH family.</text>
</comment>
<dbReference type="GO" id="GO:0071424">
    <property type="term" value="F:rRNA (cytosine-N4-)-methyltransferase activity"/>
    <property type="evidence" value="ECO:0007669"/>
    <property type="project" value="UniProtKB-UniRule"/>
</dbReference>
<dbReference type="Gene3D" id="1.10.150.170">
    <property type="entry name" value="Putative methyltransferase TM0872, insert domain"/>
    <property type="match status" value="1"/>
</dbReference>
<dbReference type="Gene3D" id="3.40.50.150">
    <property type="entry name" value="Vaccinia Virus protein VP39"/>
    <property type="match status" value="1"/>
</dbReference>
<dbReference type="SUPFAM" id="SSF53335">
    <property type="entry name" value="S-adenosyl-L-methionine-dependent methyltransferases"/>
    <property type="match status" value="1"/>
</dbReference>
<dbReference type="PANTHER" id="PTHR11265:SF0">
    <property type="entry name" value="12S RRNA N4-METHYLCYTIDINE METHYLTRANSFERASE"/>
    <property type="match status" value="1"/>
</dbReference>
<dbReference type="FunFam" id="1.10.150.170:FF:000003">
    <property type="entry name" value="Ribosomal RNA small subunit methyltransferase H"/>
    <property type="match status" value="1"/>
</dbReference>
<dbReference type="InterPro" id="IPR023397">
    <property type="entry name" value="SAM-dep_MeTrfase_MraW_recog"/>
</dbReference>
<feature type="binding site" evidence="6">
    <location>
        <position position="133"/>
    </location>
    <ligand>
        <name>S-adenosyl-L-methionine</name>
        <dbReference type="ChEBI" id="CHEBI:59789"/>
    </ligand>
</feature>
<dbReference type="EC" id="2.1.1.199" evidence="6"/>
<dbReference type="Proteomes" id="UP000248806">
    <property type="component" value="Unassembled WGS sequence"/>
</dbReference>
<comment type="caution">
    <text evidence="7">The sequence shown here is derived from an EMBL/GenBank/DDBJ whole genome shotgun (WGS) entry which is preliminary data.</text>
</comment>
<evidence type="ECO:0000313" key="8">
    <source>
        <dbReference type="Proteomes" id="UP000248806"/>
    </source>
</evidence>
<feature type="binding site" evidence="6">
    <location>
        <position position="154"/>
    </location>
    <ligand>
        <name>S-adenosyl-L-methionine</name>
        <dbReference type="ChEBI" id="CHEBI:59789"/>
    </ligand>
</feature>
<dbReference type="NCBIfam" id="TIGR00006">
    <property type="entry name" value="16S rRNA (cytosine(1402)-N(4))-methyltransferase RsmH"/>
    <property type="match status" value="1"/>
</dbReference>
<evidence type="ECO:0000256" key="2">
    <source>
        <dbReference type="ARBA" id="ARBA00022552"/>
    </source>
</evidence>
<dbReference type="PANTHER" id="PTHR11265">
    <property type="entry name" value="S-ADENOSYL-METHYLTRANSFERASE MRAW"/>
    <property type="match status" value="1"/>
</dbReference>
<dbReference type="AlphaFoldDB" id="A0A326U1Z9"/>
<dbReference type="HAMAP" id="MF_01007">
    <property type="entry name" value="16SrRNA_methyltr_H"/>
    <property type="match status" value="1"/>
</dbReference>
<evidence type="ECO:0000256" key="6">
    <source>
        <dbReference type="HAMAP-Rule" id="MF_01007"/>
    </source>
</evidence>